<dbReference type="Proteomes" id="UP000002026">
    <property type="component" value="Chromosome"/>
</dbReference>
<proteinExistence type="predicted"/>
<reference evidence="2 3" key="1">
    <citation type="journal article" date="2009" name="Stand. Genomic Sci.">
        <title>Complete genome sequence of Slackia heliotrinireducens type strain (RHS 1).</title>
        <authorList>
            <person name="Pukall R."/>
            <person name="Lapidus A."/>
            <person name="Nolan M."/>
            <person name="Copeland A."/>
            <person name="Glavina Del Rio T."/>
            <person name="Lucas S."/>
            <person name="Chen F."/>
            <person name="Tice H."/>
            <person name="Cheng J.F."/>
            <person name="Chertkov O."/>
            <person name="Bruce D."/>
            <person name="Goodwin L."/>
            <person name="Kuske C."/>
            <person name="Brettin T."/>
            <person name="Detter J.C."/>
            <person name="Han C."/>
            <person name="Pitluck S."/>
            <person name="Pati A."/>
            <person name="Mavrommatis K."/>
            <person name="Ivanova N."/>
            <person name="Ovchinnikova G."/>
            <person name="Chen A."/>
            <person name="Palaniappan K."/>
            <person name="Schneider S."/>
            <person name="Rohde M."/>
            <person name="Chain P."/>
            <person name="D'haeseleer P."/>
            <person name="Goker M."/>
            <person name="Bristow J."/>
            <person name="Eisen J.A."/>
            <person name="Markowitz V."/>
            <person name="Kyrpides N.C."/>
            <person name="Klenk H.P."/>
            <person name="Hugenholtz P."/>
        </authorList>
    </citation>
    <scope>NUCLEOTIDE SEQUENCE [LARGE SCALE GENOMIC DNA]</scope>
    <source>
        <strain evidence="3">ATCC 29202 / DSM 20476 / NCTC 11029 / RHS 1</strain>
    </source>
</reference>
<dbReference type="KEGG" id="shi:Shel_05790"/>
<evidence type="ECO:0000256" key="1">
    <source>
        <dbReference type="SAM" id="Phobius"/>
    </source>
</evidence>
<gene>
    <name evidence="2" type="ordered locus">Shel_05790</name>
</gene>
<keyword evidence="1" id="KW-1133">Transmembrane helix</keyword>
<keyword evidence="1" id="KW-0472">Membrane</keyword>
<protein>
    <submittedName>
        <fullName evidence="2">Uncharacterized conserved protein</fullName>
    </submittedName>
</protein>
<dbReference type="HOGENOM" id="CLU_086622_2_1_11"/>
<name>C7N3P7_SLAHD</name>
<feature type="transmembrane region" description="Helical" evidence="1">
    <location>
        <begin position="99"/>
        <end position="124"/>
    </location>
</feature>
<keyword evidence="3" id="KW-1185">Reference proteome</keyword>
<feature type="transmembrane region" description="Helical" evidence="1">
    <location>
        <begin position="136"/>
        <end position="159"/>
    </location>
</feature>
<accession>C7N3P7</accession>
<dbReference type="CDD" id="cd21809">
    <property type="entry name" value="ABC-2_lan_permease-like"/>
    <property type="match status" value="1"/>
</dbReference>
<dbReference type="STRING" id="471855.Shel_05790"/>
<feature type="transmembrane region" description="Helical" evidence="1">
    <location>
        <begin position="16"/>
        <end position="37"/>
    </location>
</feature>
<dbReference type="AlphaFoldDB" id="C7N3P7"/>
<sequence>MRTSAIRAELIKLRRAPIWVAFVALPLIAAAIGTFNYESNIEILQLGWLDLWTQHTLFLSMFFLPALVGASCSWLMRLEHSGGNWNLLVASPVGVMRLILAKLLVGWLMLGVGLVAVGALFVGFGKLAGMSGMPDAQYAVWLLFAWVGGIACVAWQLFFSLVIRSFAAPVGIAVAGGLAGFFMYARGIWFACPYSLMTRALNSNGIEALTSGDAVVLVVVAVLYTAVAVGSSVFLLSKSDVRGA</sequence>
<keyword evidence="1" id="KW-0812">Transmembrane</keyword>
<dbReference type="EMBL" id="CP001684">
    <property type="protein sequence ID" value="ACV21638.1"/>
    <property type="molecule type" value="Genomic_DNA"/>
</dbReference>
<feature type="transmembrane region" description="Helical" evidence="1">
    <location>
        <begin position="57"/>
        <end position="78"/>
    </location>
</feature>
<organism evidence="2 3">
    <name type="scientific">Slackia heliotrinireducens (strain ATCC 29202 / DSM 20476 / NCTC 11029 / RHS 1)</name>
    <name type="common">Peptococcus heliotrinreducens</name>
    <dbReference type="NCBI Taxonomy" id="471855"/>
    <lineage>
        <taxon>Bacteria</taxon>
        <taxon>Bacillati</taxon>
        <taxon>Actinomycetota</taxon>
        <taxon>Coriobacteriia</taxon>
        <taxon>Eggerthellales</taxon>
        <taxon>Eggerthellaceae</taxon>
        <taxon>Slackia</taxon>
    </lineage>
</organism>
<dbReference type="RefSeq" id="WP_012797743.1">
    <property type="nucleotide sequence ID" value="NC_013165.1"/>
</dbReference>
<dbReference type="eggNOG" id="COG4200">
    <property type="taxonomic scope" value="Bacteria"/>
</dbReference>
<evidence type="ECO:0000313" key="2">
    <source>
        <dbReference type="EMBL" id="ACV21638.1"/>
    </source>
</evidence>
<dbReference type="Pfam" id="PF12730">
    <property type="entry name" value="ABC2_membrane_4"/>
    <property type="match status" value="1"/>
</dbReference>
<evidence type="ECO:0000313" key="3">
    <source>
        <dbReference type="Proteomes" id="UP000002026"/>
    </source>
</evidence>
<feature type="transmembrane region" description="Helical" evidence="1">
    <location>
        <begin position="166"/>
        <end position="189"/>
    </location>
</feature>
<feature type="transmembrane region" description="Helical" evidence="1">
    <location>
        <begin position="214"/>
        <end position="236"/>
    </location>
</feature>